<gene>
    <name evidence="9" type="ORF">HHK36_013843</name>
</gene>
<sequence length="114" mass="13166">MKITARLVLKCNPDGSDSDPIILANAYDVSHLGYFQRTGVKYKVHSYNREGLCVLGFMDDHYPMRSAFYVLDKVLDEYQKNFGDSWRAAQADATQPWPYLNEAVTKFQYNFILV</sequence>
<evidence type="ECO:0000259" key="8">
    <source>
        <dbReference type="PROSITE" id="PS50859"/>
    </source>
</evidence>
<evidence type="ECO:0000313" key="9">
    <source>
        <dbReference type="EMBL" id="KAF8400544.1"/>
    </source>
</evidence>
<dbReference type="Gene3D" id="3.30.450.50">
    <property type="entry name" value="Longin domain"/>
    <property type="match status" value="1"/>
</dbReference>
<evidence type="ECO:0000256" key="5">
    <source>
        <dbReference type="ARBA" id="ARBA00023288"/>
    </source>
</evidence>
<dbReference type="PANTHER" id="PTHR45806:SF1">
    <property type="entry name" value="SYNAPTOBREVIN HOMOLOG YKT6"/>
    <property type="match status" value="1"/>
</dbReference>
<dbReference type="InterPro" id="IPR010908">
    <property type="entry name" value="Longin_dom"/>
</dbReference>
<dbReference type="Pfam" id="PF13774">
    <property type="entry name" value="Longin"/>
    <property type="match status" value="1"/>
</dbReference>
<keyword evidence="4" id="KW-0564">Palmitate</keyword>
<comment type="similarity">
    <text evidence="1">Belongs to the synaptobrevin family.</text>
</comment>
<accession>A0A834Z437</accession>
<evidence type="ECO:0000313" key="10">
    <source>
        <dbReference type="Proteomes" id="UP000655225"/>
    </source>
</evidence>
<name>A0A834Z437_TETSI</name>
<keyword evidence="10" id="KW-1185">Reference proteome</keyword>
<keyword evidence="2" id="KW-0488">Methylation</keyword>
<evidence type="ECO:0000256" key="1">
    <source>
        <dbReference type="ARBA" id="ARBA00008025"/>
    </source>
</evidence>
<dbReference type="SUPFAM" id="SSF64356">
    <property type="entry name" value="SNARE-like"/>
    <property type="match status" value="1"/>
</dbReference>
<keyword evidence="3" id="KW-0472">Membrane</keyword>
<reference evidence="9 10" key="1">
    <citation type="submission" date="2020-04" db="EMBL/GenBank/DDBJ databases">
        <title>Plant Genome Project.</title>
        <authorList>
            <person name="Zhang R.-G."/>
        </authorList>
    </citation>
    <scope>NUCLEOTIDE SEQUENCE [LARGE SCALE GENOMIC DNA]</scope>
    <source>
        <strain evidence="9">YNK0</strain>
        <tissue evidence="9">Leaf</tissue>
    </source>
</reference>
<feature type="domain" description="Longin" evidence="8">
    <location>
        <begin position="42"/>
        <end position="83"/>
    </location>
</feature>
<keyword evidence="5" id="KW-0449">Lipoprotein</keyword>
<protein>
    <recommendedName>
        <fullName evidence="8">Longin domain-containing protein</fullName>
    </recommendedName>
</protein>
<dbReference type="SMART" id="SM01270">
    <property type="entry name" value="Longin"/>
    <property type="match status" value="1"/>
</dbReference>
<dbReference type="CDD" id="cd14824">
    <property type="entry name" value="Longin"/>
    <property type="match status" value="1"/>
</dbReference>
<evidence type="ECO:0000256" key="6">
    <source>
        <dbReference type="ARBA" id="ARBA00023289"/>
    </source>
</evidence>
<dbReference type="PANTHER" id="PTHR45806">
    <property type="entry name" value="SYNAPTOBREVIN HOMOLOG YKT6"/>
    <property type="match status" value="1"/>
</dbReference>
<dbReference type="EMBL" id="JABCRI010000009">
    <property type="protein sequence ID" value="KAF8400544.1"/>
    <property type="molecule type" value="Genomic_DNA"/>
</dbReference>
<dbReference type="InterPro" id="IPR011012">
    <property type="entry name" value="Longin-like_dom_sf"/>
</dbReference>
<organism evidence="9 10">
    <name type="scientific">Tetracentron sinense</name>
    <name type="common">Spur-leaf</name>
    <dbReference type="NCBI Taxonomy" id="13715"/>
    <lineage>
        <taxon>Eukaryota</taxon>
        <taxon>Viridiplantae</taxon>
        <taxon>Streptophyta</taxon>
        <taxon>Embryophyta</taxon>
        <taxon>Tracheophyta</taxon>
        <taxon>Spermatophyta</taxon>
        <taxon>Magnoliopsida</taxon>
        <taxon>Trochodendrales</taxon>
        <taxon>Trochodendraceae</taxon>
        <taxon>Tetracentron</taxon>
    </lineage>
</organism>
<dbReference type="AlphaFoldDB" id="A0A834Z437"/>
<dbReference type="PROSITE" id="PS50859">
    <property type="entry name" value="LONGIN"/>
    <property type="match status" value="1"/>
</dbReference>
<dbReference type="GO" id="GO:0005794">
    <property type="term" value="C:Golgi apparatus"/>
    <property type="evidence" value="ECO:0007669"/>
    <property type="project" value="TreeGrafter"/>
</dbReference>
<evidence type="ECO:0000256" key="2">
    <source>
        <dbReference type="ARBA" id="ARBA00022481"/>
    </source>
</evidence>
<proteinExistence type="inferred from homology"/>
<evidence type="ECO:0000256" key="4">
    <source>
        <dbReference type="ARBA" id="ARBA00023139"/>
    </source>
</evidence>
<dbReference type="GO" id="GO:0006888">
    <property type="term" value="P:endoplasmic reticulum to Golgi vesicle-mediated transport"/>
    <property type="evidence" value="ECO:0007669"/>
    <property type="project" value="TreeGrafter"/>
</dbReference>
<comment type="subcellular location">
    <subcellularLocation>
        <location evidence="7">Endomembrane system</location>
        <topology evidence="7">Lipid-anchor</topology>
        <orientation evidence="7">Cytoplasmic side</orientation>
    </subcellularLocation>
</comment>
<dbReference type="Proteomes" id="UP000655225">
    <property type="component" value="Unassembled WGS sequence"/>
</dbReference>
<dbReference type="GO" id="GO:0005484">
    <property type="term" value="F:SNAP receptor activity"/>
    <property type="evidence" value="ECO:0007669"/>
    <property type="project" value="TreeGrafter"/>
</dbReference>
<evidence type="ECO:0000256" key="7">
    <source>
        <dbReference type="ARBA" id="ARBA00046278"/>
    </source>
</evidence>
<comment type="caution">
    <text evidence="9">The sequence shown here is derived from an EMBL/GenBank/DDBJ whole genome shotgun (WGS) entry which is preliminary data.</text>
</comment>
<evidence type="ECO:0000256" key="3">
    <source>
        <dbReference type="ARBA" id="ARBA00023136"/>
    </source>
</evidence>
<dbReference type="OrthoDB" id="27923at2759"/>
<keyword evidence="6" id="KW-0636">Prenylation</keyword>